<dbReference type="InterPro" id="IPR043502">
    <property type="entry name" value="DNA/RNA_pol_sf"/>
</dbReference>
<keyword evidence="1" id="KW-0378">Hydrolase</keyword>
<protein>
    <recommendedName>
        <fullName evidence="7">Reverse transcriptase Ty1/copia-type domain-containing protein</fullName>
    </recommendedName>
</protein>
<feature type="domain" description="GAG-pre-integrase" evidence="3">
    <location>
        <begin position="434"/>
        <end position="482"/>
    </location>
</feature>
<dbReference type="InterPro" id="IPR054722">
    <property type="entry name" value="PolX-like_BBD"/>
</dbReference>
<dbReference type="PANTHER" id="PTHR11439:SF483">
    <property type="entry name" value="PEPTIDE SYNTHASE GLIP-LIKE, PUTATIVE (AFU_ORTHOLOGUE AFUA_3G12920)-RELATED"/>
    <property type="match status" value="1"/>
</dbReference>
<evidence type="ECO:0000259" key="2">
    <source>
        <dbReference type="Pfam" id="PF07727"/>
    </source>
</evidence>
<dbReference type="PANTHER" id="PTHR11439">
    <property type="entry name" value="GAG-POL-RELATED RETROTRANSPOSON"/>
    <property type="match status" value="1"/>
</dbReference>
<dbReference type="Pfam" id="PF13976">
    <property type="entry name" value="gag_pre-integrs"/>
    <property type="match status" value="1"/>
</dbReference>
<organism evidence="5 6">
    <name type="scientific">Trichogramma kaykai</name>
    <dbReference type="NCBI Taxonomy" id="54128"/>
    <lineage>
        <taxon>Eukaryota</taxon>
        <taxon>Metazoa</taxon>
        <taxon>Ecdysozoa</taxon>
        <taxon>Arthropoda</taxon>
        <taxon>Hexapoda</taxon>
        <taxon>Insecta</taxon>
        <taxon>Pterygota</taxon>
        <taxon>Neoptera</taxon>
        <taxon>Endopterygota</taxon>
        <taxon>Hymenoptera</taxon>
        <taxon>Apocrita</taxon>
        <taxon>Proctotrupomorpha</taxon>
        <taxon>Chalcidoidea</taxon>
        <taxon>Trichogrammatidae</taxon>
        <taxon>Trichogramma</taxon>
    </lineage>
</organism>
<comment type="caution">
    <text evidence="5">The sequence shown here is derived from an EMBL/GenBank/DDBJ whole genome shotgun (WGS) entry which is preliminary data.</text>
</comment>
<dbReference type="Pfam" id="PF14223">
    <property type="entry name" value="Retrotran_gag_2"/>
    <property type="match status" value="1"/>
</dbReference>
<dbReference type="GO" id="GO:0071897">
    <property type="term" value="P:DNA biosynthetic process"/>
    <property type="evidence" value="ECO:0007669"/>
    <property type="project" value="UniProtKB-ARBA"/>
</dbReference>
<evidence type="ECO:0008006" key="7">
    <source>
        <dbReference type="Google" id="ProtNLM"/>
    </source>
</evidence>
<dbReference type="AlphaFoldDB" id="A0ABD2X129"/>
<evidence type="ECO:0000259" key="4">
    <source>
        <dbReference type="Pfam" id="PF22936"/>
    </source>
</evidence>
<dbReference type="Pfam" id="PF07727">
    <property type="entry name" value="RVT_2"/>
    <property type="match status" value="2"/>
</dbReference>
<dbReference type="InterPro" id="IPR013103">
    <property type="entry name" value="RVT_2"/>
</dbReference>
<sequence>MADSTSDLKNIPKFNGQNFQLWKFQIKTILVAHDLLDIVEGATVKPESTSTNANEAAIKAWVKSNAKAMFVISSSIEYSQLDYLINCTTASEMWTKLSNIHEQKSTSNKLALTTRFHEYKKAPGDTVSQHIAKIENLASQLKDIGQPVPEVMIMAKIISTLPSKYNAFISAWDSVPEADQSLDRLRERLLREETRMTSDDDVDRAFTATTSSARNIGHLHQSNNQEKRNRVCNHCKKPGQIAKYCFAKKRANKARKESASDGSQHTAAFIVAQRTGSSPKSKFEKFRERALRYDCDEKDVWFLDSGASRHICCRREWFSDFLPTRDDSVYLGDGSELKVKGQGNVAIKRCVNDVWMDGVIQDALYVPTMDKNLIATGVLTSNGYSVVLKNDNASIYSRENVLQACGTKLSNNLIQMHLIPASRYNRHEVNYASSIPIALWHERFGHVHREKLIKMINTDAVSGLSVKDKKEFFCENCALGKQHRDPFIKNAKIVDNIEPREQSKHDSDVEDFVDAPDKVLVYDPLSLANRAQSSNVQNDVDSPARNLRPRDTVRAPERYQANVIIYHEPKNYREALACTDADLWKRAIDEEMNALEKNDTWDVVDTPNDRTLIGYKWVFKVKNQTGDKPPRYKARLCAQGFTQEAGIDYQETFSPVVSELEETIYMKIPDGFTKVKPNSALKLNKALYGLKQSGRCWNQKFNVFVTSLGFVRSNADNVDTLNKIVKKLENAFPIVFSNLNYYVGMEIIQYKGGTFIKQELYINKILQRFRMEDSNAVKTPADPSVKLIKSTGSANLQVPYREAVGSLLFLALVSRPDIAYAVGVVSRYLDCYSDMHWTAVKRIFRYLKGTRDYGILISQSAVSSALVVFSDADYAADIDTRRSTSGYVCMMNDGCVAWSSKRQSIVSLSTTEAEFIAAAEAAKEVIWLRKLLGDLEHGCAEPTVINIDNQSSIKLTKDREFHRRSKHIDVRYHFICESVQNKTLLTKYVNTRDQYADIFTKALPYEKFNTLRCKMNIVSYECIEKSQAVGVLKP</sequence>
<dbReference type="SUPFAM" id="SSF56672">
    <property type="entry name" value="DNA/RNA polymerases"/>
    <property type="match status" value="1"/>
</dbReference>
<feature type="domain" description="Retrovirus-related Pol polyprotein from transposon TNT 1-94-like beta-barrel" evidence="4">
    <location>
        <begin position="301"/>
        <end position="384"/>
    </location>
</feature>
<dbReference type="InterPro" id="IPR025724">
    <property type="entry name" value="GAG-pre-integrase_dom"/>
</dbReference>
<proteinExistence type="predicted"/>
<keyword evidence="6" id="KW-1185">Reference proteome</keyword>
<evidence type="ECO:0000313" key="6">
    <source>
        <dbReference type="Proteomes" id="UP001627154"/>
    </source>
</evidence>
<dbReference type="Proteomes" id="UP001627154">
    <property type="component" value="Unassembled WGS sequence"/>
</dbReference>
<name>A0ABD2X129_9HYME</name>
<evidence type="ECO:0000313" key="5">
    <source>
        <dbReference type="EMBL" id="KAL3398474.1"/>
    </source>
</evidence>
<feature type="domain" description="Reverse transcriptase Ty1/copia-type" evidence="2">
    <location>
        <begin position="598"/>
        <end position="657"/>
    </location>
</feature>
<reference evidence="5 6" key="1">
    <citation type="journal article" date="2024" name="bioRxiv">
        <title>A reference genome for Trichogramma kaykai: A tiny desert-dwelling parasitoid wasp with competing sex-ratio distorters.</title>
        <authorList>
            <person name="Culotta J."/>
            <person name="Lindsey A.R."/>
        </authorList>
    </citation>
    <scope>NUCLEOTIDE SEQUENCE [LARGE SCALE GENOMIC DNA]</scope>
    <source>
        <strain evidence="5 6">KSX58</strain>
    </source>
</reference>
<dbReference type="Pfam" id="PF22936">
    <property type="entry name" value="Pol_BBD"/>
    <property type="match status" value="1"/>
</dbReference>
<evidence type="ECO:0000259" key="3">
    <source>
        <dbReference type="Pfam" id="PF13976"/>
    </source>
</evidence>
<accession>A0ABD2X129</accession>
<keyword evidence="1" id="KW-0064">Aspartyl protease</keyword>
<dbReference type="CDD" id="cd09272">
    <property type="entry name" value="RNase_HI_RT_Ty1"/>
    <property type="match status" value="1"/>
</dbReference>
<feature type="domain" description="Reverse transcriptase Ty1/copia-type" evidence="2">
    <location>
        <begin position="658"/>
        <end position="715"/>
    </location>
</feature>
<evidence type="ECO:0000256" key="1">
    <source>
        <dbReference type="ARBA" id="ARBA00022750"/>
    </source>
</evidence>
<keyword evidence="1" id="KW-0645">Protease</keyword>
<dbReference type="GO" id="GO:0004190">
    <property type="term" value="F:aspartic-type endopeptidase activity"/>
    <property type="evidence" value="ECO:0007669"/>
    <property type="project" value="UniProtKB-KW"/>
</dbReference>
<gene>
    <name evidence="5" type="ORF">TKK_007630</name>
</gene>
<dbReference type="EMBL" id="JBJJXI010000059">
    <property type="protein sequence ID" value="KAL3398474.1"/>
    <property type="molecule type" value="Genomic_DNA"/>
</dbReference>